<feature type="transmembrane region" description="Helical" evidence="6">
    <location>
        <begin position="180"/>
        <end position="199"/>
    </location>
</feature>
<evidence type="ECO:0000256" key="6">
    <source>
        <dbReference type="SAM" id="Phobius"/>
    </source>
</evidence>
<dbReference type="Proteomes" id="UP001314263">
    <property type="component" value="Unassembled WGS sequence"/>
</dbReference>
<feature type="transmembrane region" description="Helical" evidence="6">
    <location>
        <begin position="501"/>
        <end position="519"/>
    </location>
</feature>
<evidence type="ECO:0000256" key="3">
    <source>
        <dbReference type="ARBA" id="ARBA00022692"/>
    </source>
</evidence>
<keyword evidence="4 6" id="KW-1133">Transmembrane helix</keyword>
<protein>
    <recommendedName>
        <fullName evidence="9">Amino acid transporter</fullName>
    </recommendedName>
</protein>
<evidence type="ECO:0000256" key="5">
    <source>
        <dbReference type="ARBA" id="ARBA00023136"/>
    </source>
</evidence>
<keyword evidence="2" id="KW-0813">Transport</keyword>
<evidence type="ECO:0000256" key="2">
    <source>
        <dbReference type="ARBA" id="ARBA00022448"/>
    </source>
</evidence>
<keyword evidence="3 6" id="KW-0812">Transmembrane</keyword>
<evidence type="ECO:0000256" key="1">
    <source>
        <dbReference type="ARBA" id="ARBA00004141"/>
    </source>
</evidence>
<dbReference type="GO" id="GO:0022857">
    <property type="term" value="F:transmembrane transporter activity"/>
    <property type="evidence" value="ECO:0007669"/>
    <property type="project" value="InterPro"/>
</dbReference>
<name>A0AAV1HPT0_9CHLO</name>
<dbReference type="InterPro" id="IPR002293">
    <property type="entry name" value="AA/rel_permease1"/>
</dbReference>
<comment type="subcellular location">
    <subcellularLocation>
        <location evidence="1">Membrane</location>
        <topology evidence="1">Multi-pass membrane protein</topology>
    </subcellularLocation>
</comment>
<gene>
    <name evidence="7" type="ORF">CVIRNUC_000043</name>
</gene>
<dbReference type="Pfam" id="PF13520">
    <property type="entry name" value="AA_permease_2"/>
    <property type="match status" value="1"/>
</dbReference>
<accession>A0AAV1HPT0</accession>
<dbReference type="PANTHER" id="PTHR45649">
    <property type="entry name" value="AMINO-ACID PERMEASE BAT1"/>
    <property type="match status" value="1"/>
</dbReference>
<keyword evidence="5 6" id="KW-0472">Membrane</keyword>
<feature type="transmembrane region" description="Helical" evidence="6">
    <location>
        <begin position="88"/>
        <end position="109"/>
    </location>
</feature>
<feature type="transmembrane region" description="Helical" evidence="6">
    <location>
        <begin position="400"/>
        <end position="422"/>
    </location>
</feature>
<reference evidence="7 8" key="1">
    <citation type="submission" date="2023-10" db="EMBL/GenBank/DDBJ databases">
        <authorList>
            <person name="Maclean D."/>
            <person name="Macfadyen A."/>
        </authorList>
    </citation>
    <scope>NUCLEOTIDE SEQUENCE [LARGE SCALE GENOMIC DNA]</scope>
</reference>
<dbReference type="AlphaFoldDB" id="A0AAV1HPT0"/>
<feature type="transmembrane region" description="Helical" evidence="6">
    <location>
        <begin position="428"/>
        <end position="449"/>
    </location>
</feature>
<evidence type="ECO:0008006" key="9">
    <source>
        <dbReference type="Google" id="ProtNLM"/>
    </source>
</evidence>
<keyword evidence="8" id="KW-1185">Reference proteome</keyword>
<feature type="transmembrane region" description="Helical" evidence="6">
    <location>
        <begin position="291"/>
        <end position="315"/>
    </location>
</feature>
<organism evidence="7 8">
    <name type="scientific">Coccomyxa viridis</name>
    <dbReference type="NCBI Taxonomy" id="1274662"/>
    <lineage>
        <taxon>Eukaryota</taxon>
        <taxon>Viridiplantae</taxon>
        <taxon>Chlorophyta</taxon>
        <taxon>core chlorophytes</taxon>
        <taxon>Trebouxiophyceae</taxon>
        <taxon>Trebouxiophyceae incertae sedis</taxon>
        <taxon>Coccomyxaceae</taxon>
        <taxon>Coccomyxa</taxon>
    </lineage>
</organism>
<feature type="transmembrane region" description="Helical" evidence="6">
    <location>
        <begin position="58"/>
        <end position="82"/>
    </location>
</feature>
<dbReference type="Gene3D" id="1.20.1740.10">
    <property type="entry name" value="Amino acid/polyamine transporter I"/>
    <property type="match status" value="1"/>
</dbReference>
<sequence length="614" mass="66879">MPGTGPKPQRLPVLHEVGAPYERKKSGSRRCTKPVDSGQQRLEELGYHQELKRKFNKWTSCCSGFALMSFLLALVGSLPTAWQYGGPVVAVWGFVIVSAFSFLIALSLAELASCYPLAGGPYFWCLELTDNDAKYTMFAFGTGYLNVLGQAANLGCSAYLTADCINFIVRMTNGHQFSPLEILLTYAILLLVFGCIASMPTKFLMFYTSFAGVFLLFGGTLLIIIMLALAPAYRSAAWVFGAFRSSDAEAVGISSWGYIWVLGIVSNCFSFIGLESPAQFAEETKRADKNVAYGLITSTILEAVMGLAFVLSFLFCLPVDEAVLQRGMDDSHFVQTIFTSIVETRLGNPAIGVGLVGIILVAVFNSTVLAVAVNARMLWSFSREGGIFLYRVWAAVDRRLGIPLNATWAMTALAFLIGLPLLHSEETFFALASISSVGLNLSYVAPIVLRLMKGKDLTPGTFSMGWAQPWVNAGAVAFILFSVVGFCLPAVTPVLASNFNWTPVMIGIVAVGVPFVWYLPKVGARNWYHGKAHLMPDTSIRGGGRYQNGEANYGRPTIPLTELIAEVMSKQEGAHTWTKNGSRLGGAIDAKAILDRHKSYPESLRTMHLAERQV</sequence>
<feature type="transmembrane region" description="Helical" evidence="6">
    <location>
        <begin position="470"/>
        <end position="495"/>
    </location>
</feature>
<feature type="transmembrane region" description="Helical" evidence="6">
    <location>
        <begin position="205"/>
        <end position="230"/>
    </location>
</feature>
<dbReference type="PANTHER" id="PTHR45649:SF26">
    <property type="entry name" value="OS04G0435100 PROTEIN"/>
    <property type="match status" value="1"/>
</dbReference>
<dbReference type="EMBL" id="CAUYUE010000001">
    <property type="protein sequence ID" value="CAK0731789.1"/>
    <property type="molecule type" value="Genomic_DNA"/>
</dbReference>
<proteinExistence type="predicted"/>
<evidence type="ECO:0000313" key="7">
    <source>
        <dbReference type="EMBL" id="CAK0731789.1"/>
    </source>
</evidence>
<evidence type="ECO:0000313" key="8">
    <source>
        <dbReference type="Proteomes" id="UP001314263"/>
    </source>
</evidence>
<dbReference type="PROSITE" id="PS00218">
    <property type="entry name" value="AMINO_ACID_PERMEASE_1"/>
    <property type="match status" value="1"/>
</dbReference>
<evidence type="ECO:0000256" key="4">
    <source>
        <dbReference type="ARBA" id="ARBA00022989"/>
    </source>
</evidence>
<dbReference type="InterPro" id="IPR004840">
    <property type="entry name" value="Amino_acid_permease_CS"/>
</dbReference>
<comment type="caution">
    <text evidence="7">The sequence shown here is derived from an EMBL/GenBank/DDBJ whole genome shotgun (WGS) entry which is preliminary data.</text>
</comment>
<feature type="transmembrane region" description="Helical" evidence="6">
    <location>
        <begin position="350"/>
        <end position="379"/>
    </location>
</feature>
<dbReference type="GO" id="GO:0016020">
    <property type="term" value="C:membrane"/>
    <property type="evidence" value="ECO:0007669"/>
    <property type="project" value="UniProtKB-SubCell"/>
</dbReference>
<dbReference type="GO" id="GO:0006865">
    <property type="term" value="P:amino acid transport"/>
    <property type="evidence" value="ECO:0007669"/>
    <property type="project" value="InterPro"/>
</dbReference>